<dbReference type="EMBL" id="CP019344">
    <property type="protein sequence ID" value="ARN76946.1"/>
    <property type="molecule type" value="Genomic_DNA"/>
</dbReference>
<gene>
    <name evidence="2" type="ORF">BST97_02430</name>
</gene>
<dbReference type="OrthoDB" id="1122808at2"/>
<organism evidence="2 3">
    <name type="scientific">Nonlabens spongiae</name>
    <dbReference type="NCBI Taxonomy" id="331648"/>
    <lineage>
        <taxon>Bacteria</taxon>
        <taxon>Pseudomonadati</taxon>
        <taxon>Bacteroidota</taxon>
        <taxon>Flavobacteriia</taxon>
        <taxon>Flavobacteriales</taxon>
        <taxon>Flavobacteriaceae</taxon>
        <taxon>Nonlabens</taxon>
    </lineage>
</organism>
<dbReference type="STRING" id="331648.BST97_02430"/>
<feature type="transmembrane region" description="Helical" evidence="1">
    <location>
        <begin position="370"/>
        <end position="392"/>
    </location>
</feature>
<keyword evidence="1" id="KW-1133">Transmembrane helix</keyword>
<keyword evidence="1" id="KW-0812">Transmembrane</keyword>
<evidence type="ECO:0008006" key="4">
    <source>
        <dbReference type="Google" id="ProtNLM"/>
    </source>
</evidence>
<protein>
    <recommendedName>
        <fullName evidence="4">Pentapeptide repeat-containing protein</fullName>
    </recommendedName>
</protein>
<evidence type="ECO:0000313" key="2">
    <source>
        <dbReference type="EMBL" id="ARN76946.1"/>
    </source>
</evidence>
<proteinExistence type="predicted"/>
<name>A0A1W6MHG2_9FLAO</name>
<keyword evidence="3" id="KW-1185">Reference proteome</keyword>
<evidence type="ECO:0000313" key="3">
    <source>
        <dbReference type="Proteomes" id="UP000193431"/>
    </source>
</evidence>
<evidence type="ECO:0000256" key="1">
    <source>
        <dbReference type="SAM" id="Phobius"/>
    </source>
</evidence>
<dbReference type="Proteomes" id="UP000193431">
    <property type="component" value="Chromosome"/>
</dbReference>
<sequence length="468" mass="54930">MAGTNRKILTYEEFNKHFGLAGEYVNTSLLKSENIIRNRIINQPVIIKPGTPEVHFENCEFNCKVKICEGSINEFIPSYRQMELIVEEEKRKELSEYDFEKWKTDNELKEAIRSKKTNTIKHQLSFTNNCVFNMAFIANDMIFEKKFIVHSCRLNEFHLRNTKFHGLADFWNSTFNKGMTFYKTDFNKTAVFSMATFEENVLFTYSLLAGKSIFAKTEFKAGLDLSQAIISGELKIFDLLFRKEEFDTNYFEKENKNGYQKAIDYQGIIPTENKVHTFQILRKALEDVGNYDDATKMRRAEKSAARQLNYESLELGEIPVMENQGDNNLLLNWATEPFRSFRLINWKELRSNDGLILFLNRRSNKYKTSFWTGVWFTVRMALLFALVTLLSLGDFWAHLPWIDRTTPDYEAMQKGVKFIVQFFNPARRINYLDALNPWFGLAYIFDFLGRIAVGYGIYQTVQAFRKFK</sequence>
<dbReference type="AlphaFoldDB" id="A0A1W6MHG2"/>
<dbReference type="RefSeq" id="WP_085765747.1">
    <property type="nucleotide sequence ID" value="NZ_CP019344.1"/>
</dbReference>
<keyword evidence="1" id="KW-0472">Membrane</keyword>
<reference evidence="2 3" key="1">
    <citation type="submission" date="2016-11" db="EMBL/GenBank/DDBJ databases">
        <title>Trade-off between light-utilization and light-protection in marine flavobacteria.</title>
        <authorList>
            <person name="Kumagai Y."/>
        </authorList>
    </citation>
    <scope>NUCLEOTIDE SEQUENCE [LARGE SCALE GENOMIC DNA]</scope>
    <source>
        <strain evidence="2 3">JCM 13191</strain>
    </source>
</reference>
<accession>A0A1W6MHG2</accession>
<feature type="transmembrane region" description="Helical" evidence="1">
    <location>
        <begin position="438"/>
        <end position="458"/>
    </location>
</feature>